<evidence type="ECO:0000313" key="2">
    <source>
        <dbReference type="Proteomes" id="UP000829196"/>
    </source>
</evidence>
<organism evidence="1 2">
    <name type="scientific">Dendrobium nobile</name>
    <name type="common">Orchid</name>
    <dbReference type="NCBI Taxonomy" id="94219"/>
    <lineage>
        <taxon>Eukaryota</taxon>
        <taxon>Viridiplantae</taxon>
        <taxon>Streptophyta</taxon>
        <taxon>Embryophyta</taxon>
        <taxon>Tracheophyta</taxon>
        <taxon>Spermatophyta</taxon>
        <taxon>Magnoliopsida</taxon>
        <taxon>Liliopsida</taxon>
        <taxon>Asparagales</taxon>
        <taxon>Orchidaceae</taxon>
        <taxon>Epidendroideae</taxon>
        <taxon>Malaxideae</taxon>
        <taxon>Dendrobiinae</taxon>
        <taxon>Dendrobium</taxon>
    </lineage>
</organism>
<accession>A0A8T3A3C7</accession>
<name>A0A8T3A3C7_DENNO</name>
<dbReference type="AlphaFoldDB" id="A0A8T3A3C7"/>
<comment type="caution">
    <text evidence="1">The sequence shown here is derived from an EMBL/GenBank/DDBJ whole genome shotgun (WGS) entry which is preliminary data.</text>
</comment>
<dbReference type="EMBL" id="JAGYWB010000019">
    <property type="protein sequence ID" value="KAI0488697.1"/>
    <property type="molecule type" value="Genomic_DNA"/>
</dbReference>
<dbReference type="Proteomes" id="UP000829196">
    <property type="component" value="Unassembled WGS sequence"/>
</dbReference>
<reference evidence="1" key="1">
    <citation type="journal article" date="2022" name="Front. Genet.">
        <title>Chromosome-Scale Assembly of the Dendrobium nobile Genome Provides Insights Into the Molecular Mechanism of the Biosynthesis of the Medicinal Active Ingredient of Dendrobium.</title>
        <authorList>
            <person name="Xu Q."/>
            <person name="Niu S.-C."/>
            <person name="Li K.-L."/>
            <person name="Zheng P.-J."/>
            <person name="Zhang X.-J."/>
            <person name="Jia Y."/>
            <person name="Liu Y."/>
            <person name="Niu Y.-X."/>
            <person name="Yu L.-H."/>
            <person name="Chen D.-F."/>
            <person name="Zhang G.-Q."/>
        </authorList>
    </citation>
    <scope>NUCLEOTIDE SEQUENCE</scope>
    <source>
        <tissue evidence="1">Leaf</tissue>
    </source>
</reference>
<sequence>MCLTSAQNNLSTWEVIREERSTNIVASKREAFKQWNIAQIPIQEATDMFINLMIEPTIGEIFIGRFK</sequence>
<proteinExistence type="predicted"/>
<evidence type="ECO:0000313" key="1">
    <source>
        <dbReference type="EMBL" id="KAI0488697.1"/>
    </source>
</evidence>
<gene>
    <name evidence="1" type="ORF">KFK09_028536</name>
</gene>
<keyword evidence="2" id="KW-1185">Reference proteome</keyword>
<protein>
    <submittedName>
        <fullName evidence="1">Uncharacterized protein</fullName>
    </submittedName>
</protein>